<reference evidence="1" key="1">
    <citation type="submission" date="2018-06" db="EMBL/GenBank/DDBJ databases">
        <authorList>
            <person name="Zhirakovskaya E."/>
        </authorList>
    </citation>
    <scope>NUCLEOTIDE SEQUENCE</scope>
</reference>
<evidence type="ECO:0008006" key="2">
    <source>
        <dbReference type="Google" id="ProtNLM"/>
    </source>
</evidence>
<protein>
    <recommendedName>
        <fullName evidence="2">Alginate export domain-containing protein</fullName>
    </recommendedName>
</protein>
<accession>A0A3B0WAK3</accession>
<dbReference type="InterPro" id="IPR010727">
    <property type="entry name" value="DUF1302"/>
</dbReference>
<dbReference type="AlphaFoldDB" id="A0A3B0WAK3"/>
<sequence length="441" mass="49706">MIFLPSARYVAACEVLARNILALAALVPPIVSADMNNSLLDNSTLSTRIESEWAVFTKDTRTQKLQLMIEPELEMKAGEDSSITTIARLRTDAKNNLSPSDHSQAELREFYLDTSIKDSIVMLGKQQVVWGKSDGLKVLDIVNPQDFREFILDDFDQSRIPLWTVNAEIPINNVTLQLLLIPDQSYHEFATPGSSYPFTSPIIIPPTPAGANVLVKPTITPDKILQDADAGFRLSTFTHGWDLTFNYLYHYDDTPVIFRTINNTTAGLNISITPQYKRTHLIGGTFSNTFGDLTLRGEVGYLSDRYIPTNNPLDNDGVVNTGEFKYVIGFDWYGLSNTLLSTQLFQTYLNNHEAGMIQEKLNTKLTFLIKQEYMNETLHAEILFLHDLDYEDGMLRPKLSYEYNDKVNIYAGADIFYGSKDGLFGQFKETDRIVSGIIIGF</sequence>
<name>A0A3B0WAK3_9ZZZZ</name>
<gene>
    <name evidence="1" type="ORF">MNBD_GAMMA05-161</name>
</gene>
<evidence type="ECO:0000313" key="1">
    <source>
        <dbReference type="EMBL" id="VAW52301.1"/>
    </source>
</evidence>
<dbReference type="Pfam" id="PF06980">
    <property type="entry name" value="DUF1302"/>
    <property type="match status" value="1"/>
</dbReference>
<proteinExistence type="predicted"/>
<organism evidence="1">
    <name type="scientific">hydrothermal vent metagenome</name>
    <dbReference type="NCBI Taxonomy" id="652676"/>
    <lineage>
        <taxon>unclassified sequences</taxon>
        <taxon>metagenomes</taxon>
        <taxon>ecological metagenomes</taxon>
    </lineage>
</organism>
<dbReference type="EMBL" id="UOFE01000026">
    <property type="protein sequence ID" value="VAW52301.1"/>
    <property type="molecule type" value="Genomic_DNA"/>
</dbReference>